<reference evidence="2 3" key="1">
    <citation type="submission" date="2016-12" db="EMBL/GenBank/DDBJ databases">
        <title>Marinobacter lutaoensis whole genome sequencing.</title>
        <authorList>
            <person name="Verma A."/>
            <person name="Krishnamurthi S."/>
        </authorList>
    </citation>
    <scope>NUCLEOTIDE SEQUENCE [LARGE SCALE GENOMIC DNA]</scope>
    <source>
        <strain evidence="2 3">T5054</strain>
    </source>
</reference>
<dbReference type="Pfam" id="PF13729">
    <property type="entry name" value="TraF_2"/>
    <property type="match status" value="1"/>
</dbReference>
<keyword evidence="1" id="KW-0732">Signal</keyword>
<dbReference type="RefSeq" id="WP_076724638.1">
    <property type="nucleotide sequence ID" value="NZ_MSCW01000007.1"/>
</dbReference>
<name>A0A1V2DRQ5_9GAMM</name>
<dbReference type="Proteomes" id="UP000189339">
    <property type="component" value="Unassembled WGS sequence"/>
</dbReference>
<dbReference type="OrthoDB" id="6077588at2"/>
<accession>A0A1V2DRQ5</accession>
<dbReference type="EMBL" id="MSCW01000007">
    <property type="protein sequence ID" value="ONF43160.1"/>
    <property type="molecule type" value="Genomic_DNA"/>
</dbReference>
<dbReference type="InterPro" id="IPR032811">
    <property type="entry name" value="Put_conjugal_transfer"/>
</dbReference>
<evidence type="ECO:0000313" key="2">
    <source>
        <dbReference type="EMBL" id="ONF43160.1"/>
    </source>
</evidence>
<gene>
    <name evidence="2" type="ORF">BTO32_10730</name>
</gene>
<protein>
    <submittedName>
        <fullName evidence="2">Conjugal transfer protein TraF</fullName>
    </submittedName>
</protein>
<evidence type="ECO:0000256" key="1">
    <source>
        <dbReference type="SAM" id="SignalP"/>
    </source>
</evidence>
<sequence length="426" mass="45935">MIGHRLTKLAIATGLAACSGATLANPQSPMSTRSFAMAGTGVAIAQPSAAPGANPAMLAADHHDWADDFGLMLPSVNARIADEEETVDQVDDIQDVIDRFQQLDRSTRPEEAQALAAELLERLDRFDRDTARVNAGLGLALAVPSRSLAFGVFTNGNLVATVRGEFDEDDRATLETLVALDPNNPADLLQLQNADLEDDLQSRGRVLAAAVFEAGISVAHALDLGNGNRLQIGISPKYVELTTYQYTETVSGFEDEDFDSDDYQTDKSGFNLDIGAAYAFGDSHQWNLGLMVKNLIPMELDSARSKPLLEDTHTLELKPMVTAGIAHRSEYHVVTAELDLTRKDAFGYEDDTQWLALGAEFDAWRYAQLRLGVRHNLAGNDDNDGIAEDTQFTAGLGLNLLGVHLDLGALYSDADIGAALELGTAF</sequence>
<dbReference type="STRING" id="135739.BTO32_10730"/>
<proteinExistence type="predicted"/>
<feature type="signal peptide" evidence="1">
    <location>
        <begin position="1"/>
        <end position="24"/>
    </location>
</feature>
<keyword evidence="3" id="KW-1185">Reference proteome</keyword>
<organism evidence="2 3">
    <name type="scientific">Marinobacter lutaoensis</name>
    <dbReference type="NCBI Taxonomy" id="135739"/>
    <lineage>
        <taxon>Bacteria</taxon>
        <taxon>Pseudomonadati</taxon>
        <taxon>Pseudomonadota</taxon>
        <taxon>Gammaproteobacteria</taxon>
        <taxon>Pseudomonadales</taxon>
        <taxon>Marinobacteraceae</taxon>
        <taxon>Marinobacter</taxon>
    </lineage>
</organism>
<feature type="chain" id="PRO_5012075689" evidence="1">
    <location>
        <begin position="25"/>
        <end position="426"/>
    </location>
</feature>
<comment type="caution">
    <text evidence="2">The sequence shown here is derived from an EMBL/GenBank/DDBJ whole genome shotgun (WGS) entry which is preliminary data.</text>
</comment>
<evidence type="ECO:0000313" key="3">
    <source>
        <dbReference type="Proteomes" id="UP000189339"/>
    </source>
</evidence>
<dbReference type="AlphaFoldDB" id="A0A1V2DRQ5"/>
<dbReference type="Gene3D" id="2.40.160.60">
    <property type="entry name" value="Outer membrane protein transport protein (OMPP1/FadL/TodX)"/>
    <property type="match status" value="1"/>
</dbReference>